<name>A0A8J5HB56_ZINOF</name>
<keyword evidence="3" id="KW-1185">Reference proteome</keyword>
<comment type="caution">
    <text evidence="2">The sequence shown here is derived from an EMBL/GenBank/DDBJ whole genome shotgun (WGS) entry which is preliminary data.</text>
</comment>
<feature type="compositionally biased region" description="Polar residues" evidence="1">
    <location>
        <begin position="8"/>
        <end position="20"/>
    </location>
</feature>
<dbReference type="PANTHER" id="PTHR47206">
    <property type="entry name" value="HOMEODOMAIN-LIKE SUPERFAMILY PROTEIN"/>
    <property type="match status" value="1"/>
</dbReference>
<evidence type="ECO:0000313" key="2">
    <source>
        <dbReference type="EMBL" id="KAG6519941.1"/>
    </source>
</evidence>
<proteinExistence type="predicted"/>
<sequence>MPHPSSSPDPILTRSTSSAPQGRAWLTHGSLPILDLASLLSSPSLASPPSLTLTAPLAPLLNHQPMPAPFPQVLASPSSGSSDNPLCNWPTTHSNPLTPDLCLSPFLSARVISSSSATGAANSPSLSGFRAVLLALFAAEVRTRAGRPVLLPQAILSSRCWIQLDNSTRKSAKTVSVGGLFFLLPATRKAVAVASAPPLPSTCFFKATRVSTQSHSNSRGLLLPYRRPSSVLHSILHGIYGGPPPEAALAPPRPSIFPTTRALLSGYSVKGPPSSLGFGLVRYSPITVLTLLQEVSAAVDVKIDWNALVEKTATEIMNAREYQMLWRHLAYRHPLLDKIEEAAEPLDDDSDLEIELEIAPPNIEEALCQAKEYAQLLLGITKKTDLKAPLADKGVDKEMLDAAPDKQPPQTSHVVASSSLQKKLIQPTGAPIVGGIEPGLDEATEGVVGDVQGLVGKKRQLGDGADETPVD</sequence>
<dbReference type="PANTHER" id="PTHR47206:SF1">
    <property type="entry name" value="HOMEODOMAIN-LIKE SUPERFAMILY PROTEIN"/>
    <property type="match status" value="1"/>
</dbReference>
<gene>
    <name evidence="2" type="ORF">ZIOFF_016970</name>
</gene>
<evidence type="ECO:0000256" key="1">
    <source>
        <dbReference type="SAM" id="MobiDB-lite"/>
    </source>
</evidence>
<dbReference type="AlphaFoldDB" id="A0A8J5HB56"/>
<organism evidence="2 3">
    <name type="scientific">Zingiber officinale</name>
    <name type="common">Ginger</name>
    <name type="synonym">Amomum zingiber</name>
    <dbReference type="NCBI Taxonomy" id="94328"/>
    <lineage>
        <taxon>Eukaryota</taxon>
        <taxon>Viridiplantae</taxon>
        <taxon>Streptophyta</taxon>
        <taxon>Embryophyta</taxon>
        <taxon>Tracheophyta</taxon>
        <taxon>Spermatophyta</taxon>
        <taxon>Magnoliopsida</taxon>
        <taxon>Liliopsida</taxon>
        <taxon>Zingiberales</taxon>
        <taxon>Zingiberaceae</taxon>
        <taxon>Zingiber</taxon>
    </lineage>
</organism>
<dbReference type="Proteomes" id="UP000734854">
    <property type="component" value="Unassembled WGS sequence"/>
</dbReference>
<dbReference type="EMBL" id="JACMSC010000005">
    <property type="protein sequence ID" value="KAG6519941.1"/>
    <property type="molecule type" value="Genomic_DNA"/>
</dbReference>
<feature type="region of interest" description="Disordered" evidence="1">
    <location>
        <begin position="1"/>
        <end position="21"/>
    </location>
</feature>
<evidence type="ECO:0000313" key="3">
    <source>
        <dbReference type="Proteomes" id="UP000734854"/>
    </source>
</evidence>
<protein>
    <submittedName>
        <fullName evidence="2">Uncharacterized protein</fullName>
    </submittedName>
</protein>
<reference evidence="2 3" key="1">
    <citation type="submission" date="2020-08" db="EMBL/GenBank/DDBJ databases">
        <title>Plant Genome Project.</title>
        <authorList>
            <person name="Zhang R.-G."/>
        </authorList>
    </citation>
    <scope>NUCLEOTIDE SEQUENCE [LARGE SCALE GENOMIC DNA]</scope>
    <source>
        <tissue evidence="2">Rhizome</tissue>
    </source>
</reference>
<accession>A0A8J5HB56</accession>